<dbReference type="Gene3D" id="2.40.70.10">
    <property type="entry name" value="Acid Proteases"/>
    <property type="match status" value="2"/>
</dbReference>
<protein>
    <recommendedName>
        <fullName evidence="5">Peptidase A1 domain-containing protein</fullName>
    </recommendedName>
</protein>
<comment type="caution">
    <text evidence="7">The sequence shown here is derived from an EMBL/GenBank/DDBJ whole genome shotgun (WGS) entry which is preliminary data.</text>
</comment>
<evidence type="ECO:0000313" key="7">
    <source>
        <dbReference type="EMBL" id="KAF3143420.1"/>
    </source>
</evidence>
<dbReference type="Pfam" id="PF00026">
    <property type="entry name" value="Asp"/>
    <property type="match status" value="1"/>
</dbReference>
<dbReference type="InterPro" id="IPR021109">
    <property type="entry name" value="Peptidase_aspartic_dom_sf"/>
</dbReference>
<evidence type="ECO:0000256" key="3">
    <source>
        <dbReference type="SAM" id="Phobius"/>
    </source>
</evidence>
<feature type="compositionally biased region" description="Polar residues" evidence="2">
    <location>
        <begin position="632"/>
        <end position="644"/>
    </location>
</feature>
<reference evidence="8 9" key="1">
    <citation type="submission" date="2019-06" db="EMBL/GenBank/DDBJ databases">
        <authorList>
            <person name="Palmer J.M."/>
        </authorList>
    </citation>
    <scope>NUCLEOTIDE SEQUENCE [LARGE SCALE GENOMIC DNA]</scope>
    <source>
        <strain evidence="6 8">TWF102</strain>
        <strain evidence="7 9">TWF703</strain>
    </source>
</reference>
<feature type="compositionally biased region" description="Acidic residues" evidence="2">
    <location>
        <begin position="563"/>
        <end position="578"/>
    </location>
</feature>
<feature type="compositionally biased region" description="Basic and acidic residues" evidence="2">
    <location>
        <begin position="589"/>
        <end position="600"/>
    </location>
</feature>
<keyword evidence="3" id="KW-1133">Transmembrane helix</keyword>
<dbReference type="EMBL" id="WIQZ01000009">
    <property type="protein sequence ID" value="KAF3143420.1"/>
    <property type="molecule type" value="Genomic_DNA"/>
</dbReference>
<dbReference type="PANTHER" id="PTHR47966:SF74">
    <property type="entry name" value="AGR407CP"/>
    <property type="match status" value="1"/>
</dbReference>
<feature type="compositionally biased region" description="Low complexity" evidence="2">
    <location>
        <begin position="464"/>
        <end position="479"/>
    </location>
</feature>
<dbReference type="SUPFAM" id="SSF50630">
    <property type="entry name" value="Acid proteases"/>
    <property type="match status" value="1"/>
</dbReference>
<dbReference type="GO" id="GO:0004190">
    <property type="term" value="F:aspartic-type endopeptidase activity"/>
    <property type="evidence" value="ECO:0007669"/>
    <property type="project" value="InterPro"/>
</dbReference>
<feature type="signal peptide" evidence="4">
    <location>
        <begin position="1"/>
        <end position="24"/>
    </location>
</feature>
<feature type="region of interest" description="Disordered" evidence="2">
    <location>
        <begin position="529"/>
        <end position="644"/>
    </location>
</feature>
<dbReference type="PANTHER" id="PTHR47966">
    <property type="entry name" value="BETA-SITE APP-CLEAVING ENZYME, ISOFORM A-RELATED"/>
    <property type="match status" value="1"/>
</dbReference>
<evidence type="ECO:0000313" key="8">
    <source>
        <dbReference type="Proteomes" id="UP000475325"/>
    </source>
</evidence>
<feature type="domain" description="Peptidase A1" evidence="5">
    <location>
        <begin position="74"/>
        <end position="416"/>
    </location>
</feature>
<feature type="region of interest" description="Disordered" evidence="2">
    <location>
        <begin position="460"/>
        <end position="479"/>
    </location>
</feature>
<keyword evidence="4" id="KW-0732">Signal</keyword>
<gene>
    <name evidence="6" type="ORF">TWF102_008165</name>
    <name evidence="7" type="ORF">TWF703_010834</name>
</gene>
<dbReference type="Proteomes" id="UP000480548">
    <property type="component" value="Unassembled WGS sequence"/>
</dbReference>
<accession>A0A7C8JW58</accession>
<feature type="chain" id="PRO_5033906514" description="Peptidase A1 domain-containing protein" evidence="4">
    <location>
        <begin position="25"/>
        <end position="644"/>
    </location>
</feature>
<dbReference type="InterPro" id="IPR001461">
    <property type="entry name" value="Aspartic_peptidase_A1"/>
</dbReference>
<keyword evidence="3" id="KW-0472">Membrane</keyword>
<dbReference type="PRINTS" id="PR00792">
    <property type="entry name" value="PEPSIN"/>
</dbReference>
<evidence type="ECO:0000313" key="9">
    <source>
        <dbReference type="Proteomes" id="UP000480548"/>
    </source>
</evidence>
<comment type="similarity">
    <text evidence="1">Belongs to the peptidase A1 family.</text>
</comment>
<evidence type="ECO:0000256" key="4">
    <source>
        <dbReference type="SAM" id="SignalP"/>
    </source>
</evidence>
<evidence type="ECO:0000313" key="6">
    <source>
        <dbReference type="EMBL" id="KAF3110593.1"/>
    </source>
</evidence>
<dbReference type="Proteomes" id="UP000475325">
    <property type="component" value="Unassembled WGS sequence"/>
</dbReference>
<dbReference type="InterPro" id="IPR033121">
    <property type="entry name" value="PEPTIDASE_A1"/>
</dbReference>
<evidence type="ECO:0000259" key="5">
    <source>
        <dbReference type="PROSITE" id="PS51767"/>
    </source>
</evidence>
<organism evidence="7 9">
    <name type="scientific">Orbilia oligospora</name>
    <name type="common">Nematode-trapping fungus</name>
    <name type="synonym">Arthrobotrys oligospora</name>
    <dbReference type="NCBI Taxonomy" id="2813651"/>
    <lineage>
        <taxon>Eukaryota</taxon>
        <taxon>Fungi</taxon>
        <taxon>Dikarya</taxon>
        <taxon>Ascomycota</taxon>
        <taxon>Pezizomycotina</taxon>
        <taxon>Orbiliomycetes</taxon>
        <taxon>Orbiliales</taxon>
        <taxon>Orbiliaceae</taxon>
        <taxon>Orbilia</taxon>
    </lineage>
</organism>
<evidence type="ECO:0000256" key="2">
    <source>
        <dbReference type="SAM" id="MobiDB-lite"/>
    </source>
</evidence>
<dbReference type="EMBL" id="WIQW01000005">
    <property type="protein sequence ID" value="KAF3110593.1"/>
    <property type="molecule type" value="Genomic_DNA"/>
</dbReference>
<proteinExistence type="inferred from homology"/>
<keyword evidence="3" id="KW-0812">Transmembrane</keyword>
<name>A0A7C8JW58_ORBOL</name>
<sequence length="644" mass="69072">MVSNINTFSCFALSSLLLAHFGEAVAIPRFGKIDGKVRRDISEVVRRSSIAPRQVASARGLVQPIWLSDDGLRFYTNVSFGTPPQPLTLALSLDGTTWAPTLPAGVSADSYCADTKNEVSCSYARISGFYTIPGSVTYSPWGDYRELEVDSQDTVNGIQATEHIQLGPSILANVGIAVADSWTSAPQLSLSSLLPSGSPGQQLLPVIQRAGFINTLTYSLAFTSVGRRGNIDYESGELSFGGIDKTQFSGKLSSFESGNDTDAGVLPVSNIYWIDGKGRNVSIVDEYSDTGHLGVGQVSLTPYLWVPDAMFEIIVSLFSGVEKSKGSEGYTRNCTASLEELDIRSLQLSIDGTFITIPTNLLFFPVIGKKDLCNLAVRPISDYSATAAPTDYILGFPFLRSAYTVFDHTHRLTHLAPRRVAFSSTSSLTPVGEGNATVSGTGASLRTTFQAATTTLSVPLQQLSETPSATTTATTTSASATPTETKLVYYYEPPKSKPNIGAIVGGVVGAVVFLAVVIVFYPLLKAANDRRKRQSKRESRRRERSRTSSANDLSPVDSNQNGEENENDEDGDEKEDVDAITTAIAIANSKRDMPASEDGNRNSIAGARDSVTVNITEIDEASSRGGRKSSDVKSLNTFGESEKN</sequence>
<dbReference type="PROSITE" id="PS51767">
    <property type="entry name" value="PEPTIDASE_A1"/>
    <property type="match status" value="1"/>
</dbReference>
<evidence type="ECO:0000256" key="1">
    <source>
        <dbReference type="ARBA" id="ARBA00007447"/>
    </source>
</evidence>
<feature type="transmembrane region" description="Helical" evidence="3">
    <location>
        <begin position="500"/>
        <end position="524"/>
    </location>
</feature>
<dbReference type="GO" id="GO:0006508">
    <property type="term" value="P:proteolysis"/>
    <property type="evidence" value="ECO:0007669"/>
    <property type="project" value="InterPro"/>
</dbReference>
<dbReference type="AlphaFoldDB" id="A0A7C8JW58"/>